<feature type="signal peptide" evidence="3">
    <location>
        <begin position="1"/>
        <end position="25"/>
    </location>
</feature>
<keyword evidence="2" id="KW-1133">Transmembrane helix</keyword>
<evidence type="ECO:0000256" key="2">
    <source>
        <dbReference type="SAM" id="Phobius"/>
    </source>
</evidence>
<gene>
    <name evidence="4" type="ORF">P5S46_21060</name>
</gene>
<accession>A0AAJ6CR26</accession>
<evidence type="ECO:0000313" key="4">
    <source>
        <dbReference type="EMBL" id="WFG00254.1"/>
    </source>
</evidence>
<name>A0AAJ6CR26_AERCA</name>
<keyword evidence="3" id="KW-0732">Signal</keyword>
<feature type="region of interest" description="Disordered" evidence="1">
    <location>
        <begin position="101"/>
        <end position="125"/>
    </location>
</feature>
<feature type="chain" id="PRO_5042568221" evidence="3">
    <location>
        <begin position="26"/>
        <end position="125"/>
    </location>
</feature>
<dbReference type="EMBL" id="CP120943">
    <property type="protein sequence ID" value="WFG00254.1"/>
    <property type="molecule type" value="Genomic_DNA"/>
</dbReference>
<dbReference type="AlphaFoldDB" id="A0AAJ6CR26"/>
<feature type="transmembrane region" description="Helical" evidence="2">
    <location>
        <begin position="49"/>
        <end position="67"/>
    </location>
</feature>
<organism evidence="4 5">
    <name type="scientific">Aeromonas caviae</name>
    <name type="common">Aeromonas punctata</name>
    <dbReference type="NCBI Taxonomy" id="648"/>
    <lineage>
        <taxon>Bacteria</taxon>
        <taxon>Pseudomonadati</taxon>
        <taxon>Pseudomonadota</taxon>
        <taxon>Gammaproteobacteria</taxon>
        <taxon>Aeromonadales</taxon>
        <taxon>Aeromonadaceae</taxon>
        <taxon>Aeromonas</taxon>
    </lineage>
</organism>
<proteinExistence type="predicted"/>
<keyword evidence="4" id="KW-0614">Plasmid</keyword>
<keyword evidence="2" id="KW-0472">Membrane</keyword>
<evidence type="ECO:0000313" key="5">
    <source>
        <dbReference type="Proteomes" id="UP001218423"/>
    </source>
</evidence>
<reference evidence="4" key="1">
    <citation type="submission" date="2023-03" db="EMBL/GenBank/DDBJ databases">
        <title>Aeromonas caviae strain AC1520.</title>
        <authorList>
            <person name="Xie T."/>
            <person name="Zhang Q."/>
            <person name="Deng J."/>
            <person name="Li X."/>
        </authorList>
    </citation>
    <scope>NUCLEOTIDE SEQUENCE</scope>
    <source>
        <strain evidence="4">AC1520</strain>
        <plasmid evidence="4">pAC1520</plasmid>
    </source>
</reference>
<feature type="compositionally biased region" description="Basic and acidic residues" evidence="1">
    <location>
        <begin position="114"/>
        <end position="125"/>
    </location>
</feature>
<geneLocation type="plasmid" evidence="4 5">
    <name>pAC1520</name>
</geneLocation>
<protein>
    <submittedName>
        <fullName evidence="4">Uncharacterized protein</fullName>
    </submittedName>
</protein>
<keyword evidence="2" id="KW-0812">Transmembrane</keyword>
<feature type="compositionally biased region" description="Low complexity" evidence="1">
    <location>
        <begin position="101"/>
        <end position="113"/>
    </location>
</feature>
<sequence length="125" mass="13065">MKATMGYKAKVMIAALMVMSSPAMAATGGLGGWIDNIINFFKKIAELMMNGAYLGGLILGIVFLFTCKSLAKPNQEPGKAAIAVSSLLVAIALLNYDRFTSDSSTTVTGSDGSDNSKVDKGDYGL</sequence>
<dbReference type="RefSeq" id="WP_128343716.1">
    <property type="nucleotide sequence ID" value="NZ_CAWOMG010000181.1"/>
</dbReference>
<evidence type="ECO:0000256" key="3">
    <source>
        <dbReference type="SAM" id="SignalP"/>
    </source>
</evidence>
<dbReference type="Proteomes" id="UP001218423">
    <property type="component" value="Plasmid pAC1520"/>
</dbReference>
<evidence type="ECO:0000256" key="1">
    <source>
        <dbReference type="SAM" id="MobiDB-lite"/>
    </source>
</evidence>